<keyword evidence="5" id="KW-0472">Membrane</keyword>
<dbReference type="EMBL" id="PPEA01000654">
    <property type="protein sequence ID" value="PQM45307.1"/>
    <property type="molecule type" value="Genomic_DNA"/>
</dbReference>
<gene>
    <name evidence="7" type="ORF">C1Y40_04532</name>
</gene>
<name>A0A2S8BF53_9MYCO</name>
<evidence type="ECO:0000256" key="4">
    <source>
        <dbReference type="ARBA" id="ARBA00022989"/>
    </source>
</evidence>
<evidence type="ECO:0000313" key="8">
    <source>
        <dbReference type="Proteomes" id="UP000238296"/>
    </source>
</evidence>
<evidence type="ECO:0000256" key="2">
    <source>
        <dbReference type="ARBA" id="ARBA00022475"/>
    </source>
</evidence>
<dbReference type="PANTHER" id="PTHR37937">
    <property type="entry name" value="CONJUGATIVE TRANSFER: DNA TRANSPORT"/>
    <property type="match status" value="1"/>
</dbReference>
<dbReference type="AlphaFoldDB" id="A0A2S8BF53"/>
<comment type="caution">
    <text evidence="7">The sequence shown here is derived from an EMBL/GenBank/DDBJ whole genome shotgun (WGS) entry which is preliminary data.</text>
</comment>
<feature type="domain" description="TraD/TraG TraM recognition site" evidence="6">
    <location>
        <begin position="387"/>
        <end position="480"/>
    </location>
</feature>
<dbReference type="InterPro" id="IPR051539">
    <property type="entry name" value="T4SS-coupling_protein"/>
</dbReference>
<dbReference type="Pfam" id="PF12696">
    <property type="entry name" value="TraG-D_C"/>
    <property type="match status" value="1"/>
</dbReference>
<organism evidence="7 8">
    <name type="scientific">Mycobacterium talmoniae</name>
    <dbReference type="NCBI Taxonomy" id="1858794"/>
    <lineage>
        <taxon>Bacteria</taxon>
        <taxon>Bacillati</taxon>
        <taxon>Actinomycetota</taxon>
        <taxon>Actinomycetes</taxon>
        <taxon>Mycobacteriales</taxon>
        <taxon>Mycobacteriaceae</taxon>
        <taxon>Mycobacterium</taxon>
    </lineage>
</organism>
<dbReference type="PANTHER" id="PTHR37937:SF1">
    <property type="entry name" value="CONJUGATIVE TRANSFER: DNA TRANSPORT"/>
    <property type="match status" value="1"/>
</dbReference>
<dbReference type="Gene3D" id="3.40.50.300">
    <property type="entry name" value="P-loop containing nucleotide triphosphate hydrolases"/>
    <property type="match status" value="1"/>
</dbReference>
<dbReference type="InterPro" id="IPR032689">
    <property type="entry name" value="TraG-D_C"/>
</dbReference>
<evidence type="ECO:0000259" key="6">
    <source>
        <dbReference type="Pfam" id="PF12696"/>
    </source>
</evidence>
<keyword evidence="2" id="KW-1003">Cell membrane</keyword>
<dbReference type="CDD" id="cd01127">
    <property type="entry name" value="TrwB_TraG_TraD_VirD4"/>
    <property type="match status" value="1"/>
</dbReference>
<accession>A0A2S8BF53</accession>
<comment type="subcellular location">
    <subcellularLocation>
        <location evidence="1">Cell membrane</location>
        <topology evidence="1">Multi-pass membrane protein</topology>
    </subcellularLocation>
</comment>
<evidence type="ECO:0000256" key="1">
    <source>
        <dbReference type="ARBA" id="ARBA00004651"/>
    </source>
</evidence>
<dbReference type="InterPro" id="IPR027417">
    <property type="entry name" value="P-loop_NTPase"/>
</dbReference>
<evidence type="ECO:0000313" key="7">
    <source>
        <dbReference type="EMBL" id="PQM45307.1"/>
    </source>
</evidence>
<dbReference type="GO" id="GO:0005886">
    <property type="term" value="C:plasma membrane"/>
    <property type="evidence" value="ECO:0007669"/>
    <property type="project" value="UniProtKB-SubCell"/>
</dbReference>
<keyword evidence="3" id="KW-0812">Transmembrane</keyword>
<protein>
    <recommendedName>
        <fullName evidence="6">TraD/TraG TraM recognition site domain-containing protein</fullName>
    </recommendedName>
</protein>
<proteinExistence type="predicted"/>
<evidence type="ECO:0000256" key="5">
    <source>
        <dbReference type="ARBA" id="ARBA00023136"/>
    </source>
</evidence>
<dbReference type="Proteomes" id="UP000238296">
    <property type="component" value="Unassembled WGS sequence"/>
</dbReference>
<evidence type="ECO:0000256" key="3">
    <source>
        <dbReference type="ARBA" id="ARBA00022692"/>
    </source>
</evidence>
<sequence length="540" mass="59877">MGLIAPQPMPTPYAGLYTDPQTGKKIAPRTGPHILVSCPTGGGKTESVLGPASIAHPGPIVGASSKDDYLRLVCERRIGPVYLIDLRQIESPYYGAHVTQCRIDPTTLIDRHDDALNMATWLHRTAGLSLGGRITSHDEPYWAYQIIPSLAALLYAASPRGNSQGIDWVMHAVENPFKPERPESVVIPNVTEEELKYIIAQERSKEINADQKAKASAKKTAELEEYRAKAAYDAALAAQRAAQKAADEMDDQQAAEYVRAERIAAGEDPATVYSDLPPSWWDARQYFATMPWSVLPTRLERVAMLAGRQRDSVALGMSAALFPWVYESVRRQDLPVFDPRCLDDPTASLFILAEPEGGGVGAALPLVQAIVSQWRRKTSLNILEHNLLVAIDELTNTLPLPTLDVLVSEARGLGINLLVALQAAQQIAHRYDPIFMETLLRIFPVMLVMHGSAELEMLEQGSLWSGLTVRSTETVDQTNGNRVISTEEGPRLLPQELQPRERYRGRLLFRGYEGIEVELPSFEQFLHMYDNNTIEGLIRI</sequence>
<reference evidence="7 8" key="1">
    <citation type="journal article" date="2017" name="Int. J. Syst. Evol. Microbiol.">
        <title>Mycobacterium talmoniae sp. nov., a slowly growing mycobacterium isolated from human respiratory samples.</title>
        <authorList>
            <person name="Davidson R.M."/>
            <person name="DeGroote M.A."/>
            <person name="Marola J.L."/>
            <person name="Buss S."/>
            <person name="Jones V."/>
            <person name="McNeil M.R."/>
            <person name="Freifeld A.G."/>
            <person name="Elaine Epperson L."/>
            <person name="Hasan N.A."/>
            <person name="Jackson M."/>
            <person name="Iwen P.C."/>
            <person name="Salfinger M."/>
            <person name="Strong M."/>
        </authorList>
    </citation>
    <scope>NUCLEOTIDE SEQUENCE [LARGE SCALE GENOMIC DNA]</scope>
    <source>
        <strain evidence="7 8">ATCC BAA-2683</strain>
    </source>
</reference>
<dbReference type="SUPFAM" id="SSF52540">
    <property type="entry name" value="P-loop containing nucleoside triphosphate hydrolases"/>
    <property type="match status" value="1"/>
</dbReference>
<keyword evidence="4" id="KW-1133">Transmembrane helix</keyword>